<evidence type="ECO:0000313" key="8">
    <source>
        <dbReference type="Proteomes" id="UP001159405"/>
    </source>
</evidence>
<dbReference type="InterPro" id="IPR029058">
    <property type="entry name" value="AB_hydrolase_fold"/>
</dbReference>
<dbReference type="Pfam" id="PF05705">
    <property type="entry name" value="DUF829"/>
    <property type="match status" value="1"/>
</dbReference>
<keyword evidence="8" id="KW-1185">Reference proteome</keyword>
<proteinExistence type="inferred from homology"/>
<keyword evidence="4" id="KW-0472">Membrane</keyword>
<evidence type="ECO:0000313" key="7">
    <source>
        <dbReference type="EMBL" id="CAH3148152.1"/>
    </source>
</evidence>
<protein>
    <recommendedName>
        <fullName evidence="9">Transmembrane protein 53</fullName>
    </recommendedName>
</protein>
<reference evidence="7 8" key="1">
    <citation type="submission" date="2022-05" db="EMBL/GenBank/DDBJ databases">
        <authorList>
            <consortium name="Genoscope - CEA"/>
            <person name="William W."/>
        </authorList>
    </citation>
    <scope>NUCLEOTIDE SEQUENCE [LARGE SCALE GENOMIC DNA]</scope>
</reference>
<organism evidence="7 8">
    <name type="scientific">Porites lobata</name>
    <dbReference type="NCBI Taxonomy" id="104759"/>
    <lineage>
        <taxon>Eukaryota</taxon>
        <taxon>Metazoa</taxon>
        <taxon>Cnidaria</taxon>
        <taxon>Anthozoa</taxon>
        <taxon>Hexacorallia</taxon>
        <taxon>Scleractinia</taxon>
        <taxon>Fungiina</taxon>
        <taxon>Poritidae</taxon>
        <taxon>Porites</taxon>
    </lineage>
</organism>
<name>A0ABN8PPF8_9CNID</name>
<evidence type="ECO:0000256" key="2">
    <source>
        <dbReference type="ARBA" id="ARBA00022692"/>
    </source>
</evidence>
<evidence type="ECO:0000256" key="1">
    <source>
        <dbReference type="ARBA" id="ARBA00007387"/>
    </source>
</evidence>
<comment type="similarity">
    <text evidence="1">Belongs to the TMEM53 family.</text>
</comment>
<dbReference type="PANTHER" id="PTHR12265:SF30">
    <property type="entry name" value="TRANSMEMBRANE PROTEIN 53"/>
    <property type="match status" value="1"/>
</dbReference>
<comment type="subcellular location">
    <subcellularLocation>
        <location evidence="6">Nucleus outer membrane</location>
        <topology evidence="6">Single-pass membrane protein</topology>
    </subcellularLocation>
</comment>
<comment type="caution">
    <text evidence="7">The sequence shown here is derived from an EMBL/GenBank/DDBJ whole genome shotgun (WGS) entry which is preliminary data.</text>
</comment>
<keyword evidence="3" id="KW-1133">Transmembrane helix</keyword>
<sequence>MNFAVKYFTRKVCPVLMVRPSIKAVVSKAGGSVTCYTQGRTGSSYHSKFDAVITETASHCSPVVIILGWNGSKVKHLKKYSKIFEEKDFCTICVPAKPFNTFLRAGTKVKQISLHILDVLSDLNGQERPVFLYAFSNGGCAMFFHMMEAVSYSTRPSYQRVPIVGTIFDSCPIRPDFNSLKATKESVVDMIRSPVLKSILWHSMGIIIPAVLVFNSTVKRYMSGLTESPLQCPQLLLYSKADKLASYQDIENYSQARKERGIFVVSKCWERSKHVNHYREHTAEYLDVLNYFIEHCLTTYESTKSDLVEKPSLKNDA</sequence>
<evidence type="ECO:0000256" key="6">
    <source>
        <dbReference type="ARBA" id="ARBA00034303"/>
    </source>
</evidence>
<evidence type="ECO:0000256" key="4">
    <source>
        <dbReference type="ARBA" id="ARBA00023136"/>
    </source>
</evidence>
<keyword evidence="5" id="KW-0539">Nucleus</keyword>
<dbReference type="SUPFAM" id="SSF53474">
    <property type="entry name" value="alpha/beta-Hydrolases"/>
    <property type="match status" value="1"/>
</dbReference>
<evidence type="ECO:0000256" key="5">
    <source>
        <dbReference type="ARBA" id="ARBA00023242"/>
    </source>
</evidence>
<dbReference type="InterPro" id="IPR008547">
    <property type="entry name" value="DUF829_TMEM53"/>
</dbReference>
<evidence type="ECO:0008006" key="9">
    <source>
        <dbReference type="Google" id="ProtNLM"/>
    </source>
</evidence>
<accession>A0ABN8PPF8</accession>
<gene>
    <name evidence="7" type="ORF">PLOB_00046500</name>
</gene>
<dbReference type="Proteomes" id="UP001159405">
    <property type="component" value="Unassembled WGS sequence"/>
</dbReference>
<dbReference type="EMBL" id="CALNXK010000083">
    <property type="protein sequence ID" value="CAH3148152.1"/>
    <property type="molecule type" value="Genomic_DNA"/>
</dbReference>
<dbReference type="PANTHER" id="PTHR12265">
    <property type="entry name" value="TRANSMEMBRANE PROTEIN 53"/>
    <property type="match status" value="1"/>
</dbReference>
<evidence type="ECO:0000256" key="3">
    <source>
        <dbReference type="ARBA" id="ARBA00022989"/>
    </source>
</evidence>
<keyword evidence="2" id="KW-0812">Transmembrane</keyword>